<sequence length="421" mass="47171">MLSTRRLMWALYLVISVAAVRLDTGKQVDVNGDSLLIKAVHESERKLPSLPAEWRDRFEIEKELAEGGDGVVYKLHVLCGSGDSFVSAKLVTAKKGVAKAAERMRLMKDEEYVISSIGVPDSVDTTDGRWIMMPFMNSGSFSALFRACRDSDACMCQTKEHPSPCWETIREHDLLWVLALFYQAVEGVSAIHAKGYAAWILLDNIMLQCKGTSCFASIIDLDQMCGPGEGDCEGGTVGFAAPEVHEGHQGLPANDVWSMGTVLYILLYGEWPPYMEFFWNPDSARKQAAYKPEEDATIPKKRRSIDNLVVEMLNTNYETRISLEEVKKGVKDFITAEQPDQEVLDMLYKTPTARGLTDDLPTCISDYTPSSFDPKHCRNTPTRAEGWFTCGICVLCDPCCECWTLYNGRIKTEYFFAKSCE</sequence>
<dbReference type="Pfam" id="PF00069">
    <property type="entry name" value="Pkinase"/>
    <property type="match status" value="1"/>
</dbReference>
<feature type="domain" description="Protein kinase" evidence="2">
    <location>
        <begin position="58"/>
        <end position="334"/>
    </location>
</feature>
<dbReference type="Gene3D" id="1.10.510.10">
    <property type="entry name" value="Transferase(Phosphotransferase) domain 1"/>
    <property type="match status" value="1"/>
</dbReference>
<comment type="caution">
    <text evidence="3">The sequence shown here is derived from an EMBL/GenBank/DDBJ whole genome shotgun (WGS) entry which is preliminary data.</text>
</comment>
<dbReference type="SUPFAM" id="SSF56112">
    <property type="entry name" value="Protein kinase-like (PK-like)"/>
    <property type="match status" value="1"/>
</dbReference>
<reference evidence="3 4" key="1">
    <citation type="submission" date="2024-02" db="EMBL/GenBank/DDBJ databases">
        <authorList>
            <person name="Chen Y."/>
            <person name="Shah S."/>
            <person name="Dougan E. K."/>
            <person name="Thang M."/>
            <person name="Chan C."/>
        </authorList>
    </citation>
    <scope>NUCLEOTIDE SEQUENCE [LARGE SCALE GENOMIC DNA]</scope>
</reference>
<evidence type="ECO:0000259" key="2">
    <source>
        <dbReference type="PROSITE" id="PS50011"/>
    </source>
</evidence>
<dbReference type="PANTHER" id="PTHR44167:SF24">
    <property type="entry name" value="SERINE_THREONINE-PROTEIN KINASE CHK2"/>
    <property type="match status" value="1"/>
</dbReference>
<evidence type="ECO:0000313" key="3">
    <source>
        <dbReference type="EMBL" id="CAK9094846.1"/>
    </source>
</evidence>
<name>A0ABP0R2Q9_9DINO</name>
<dbReference type="Proteomes" id="UP001642484">
    <property type="component" value="Unassembled WGS sequence"/>
</dbReference>
<protein>
    <recommendedName>
        <fullName evidence="2">Protein kinase domain-containing protein</fullName>
    </recommendedName>
</protein>
<dbReference type="PROSITE" id="PS50011">
    <property type="entry name" value="PROTEIN_KINASE_DOM"/>
    <property type="match status" value="1"/>
</dbReference>
<proteinExistence type="predicted"/>
<accession>A0ABP0R2Q9</accession>
<dbReference type="PANTHER" id="PTHR44167">
    <property type="entry name" value="OVARIAN-SPECIFIC SERINE/THREONINE-PROTEIN KINASE LOK-RELATED"/>
    <property type="match status" value="1"/>
</dbReference>
<feature type="chain" id="PRO_5047005297" description="Protein kinase domain-containing protein" evidence="1">
    <location>
        <begin position="20"/>
        <end position="421"/>
    </location>
</feature>
<feature type="signal peptide" evidence="1">
    <location>
        <begin position="1"/>
        <end position="19"/>
    </location>
</feature>
<dbReference type="EMBL" id="CAXAMN010025395">
    <property type="protein sequence ID" value="CAK9094846.1"/>
    <property type="molecule type" value="Genomic_DNA"/>
</dbReference>
<gene>
    <name evidence="3" type="ORF">CCMP2556_LOCUS45215</name>
</gene>
<keyword evidence="1" id="KW-0732">Signal</keyword>
<dbReference type="InterPro" id="IPR011009">
    <property type="entry name" value="Kinase-like_dom_sf"/>
</dbReference>
<evidence type="ECO:0000313" key="4">
    <source>
        <dbReference type="Proteomes" id="UP001642484"/>
    </source>
</evidence>
<dbReference type="InterPro" id="IPR000719">
    <property type="entry name" value="Prot_kinase_dom"/>
</dbReference>
<evidence type="ECO:0000256" key="1">
    <source>
        <dbReference type="SAM" id="SignalP"/>
    </source>
</evidence>
<keyword evidence="4" id="KW-1185">Reference proteome</keyword>
<dbReference type="SMART" id="SM00220">
    <property type="entry name" value="S_TKc"/>
    <property type="match status" value="1"/>
</dbReference>
<organism evidence="3 4">
    <name type="scientific">Durusdinium trenchii</name>
    <dbReference type="NCBI Taxonomy" id="1381693"/>
    <lineage>
        <taxon>Eukaryota</taxon>
        <taxon>Sar</taxon>
        <taxon>Alveolata</taxon>
        <taxon>Dinophyceae</taxon>
        <taxon>Suessiales</taxon>
        <taxon>Symbiodiniaceae</taxon>
        <taxon>Durusdinium</taxon>
    </lineage>
</organism>